<dbReference type="AlphaFoldDB" id="A0A8T0CIY6"/>
<keyword evidence="3" id="KW-1185">Reference proteome</keyword>
<dbReference type="Proteomes" id="UP000806378">
    <property type="component" value="Unassembled WGS sequence"/>
</dbReference>
<dbReference type="OrthoDB" id="1495935at2759"/>
<accession>A0A8T0CIY6</accession>
<organism evidence="2 3">
    <name type="scientific">Corymbia citriodora subsp. variegata</name>
    <dbReference type="NCBI Taxonomy" id="360336"/>
    <lineage>
        <taxon>Eukaryota</taxon>
        <taxon>Viridiplantae</taxon>
        <taxon>Streptophyta</taxon>
        <taxon>Embryophyta</taxon>
        <taxon>Tracheophyta</taxon>
        <taxon>Spermatophyta</taxon>
        <taxon>Magnoliopsida</taxon>
        <taxon>eudicotyledons</taxon>
        <taxon>Gunneridae</taxon>
        <taxon>Pentapetalae</taxon>
        <taxon>rosids</taxon>
        <taxon>malvids</taxon>
        <taxon>Myrtales</taxon>
        <taxon>Myrtaceae</taxon>
        <taxon>Myrtoideae</taxon>
        <taxon>Eucalypteae</taxon>
        <taxon>Corymbia</taxon>
    </lineage>
</organism>
<feature type="compositionally biased region" description="Polar residues" evidence="1">
    <location>
        <begin position="1"/>
        <end position="21"/>
    </location>
</feature>
<dbReference type="EMBL" id="MU090670">
    <property type="protein sequence ID" value="KAF7847587.1"/>
    <property type="molecule type" value="Genomic_DNA"/>
</dbReference>
<proteinExistence type="predicted"/>
<protein>
    <submittedName>
        <fullName evidence="2">Uncharacterized protein</fullName>
    </submittedName>
</protein>
<evidence type="ECO:0000256" key="1">
    <source>
        <dbReference type="SAM" id="MobiDB-lite"/>
    </source>
</evidence>
<evidence type="ECO:0000313" key="2">
    <source>
        <dbReference type="EMBL" id="KAF7847587.1"/>
    </source>
</evidence>
<sequence length="135" mass="14950">MATQFANLANLQGPKSPSSCGENKPIERSSVHHFSVKDAGQHCYSAECTGLHCNMGFGTKKSRSWGRRAQELPRLLGFWNLASSIRYIRMKTKAFYNGFRSDSLEDSLVVRHDGAASLVDPYFAIPVIPPPCMCP</sequence>
<name>A0A8T0CIY6_CORYI</name>
<feature type="region of interest" description="Disordered" evidence="1">
    <location>
        <begin position="1"/>
        <end position="25"/>
    </location>
</feature>
<gene>
    <name evidence="2" type="ORF">BT93_L2815</name>
</gene>
<comment type="caution">
    <text evidence="2">The sequence shown here is derived from an EMBL/GenBank/DDBJ whole genome shotgun (WGS) entry which is preliminary data.</text>
</comment>
<dbReference type="Gramene" id="rna-gnl|WGS:JABURB|Cocit.L2815.1">
    <property type="protein sequence ID" value="cds-KAF7847587.1"/>
    <property type="gene ID" value="gene-BT93_L2815"/>
</dbReference>
<evidence type="ECO:0000313" key="3">
    <source>
        <dbReference type="Proteomes" id="UP000806378"/>
    </source>
</evidence>
<reference evidence="2" key="1">
    <citation type="submission" date="2020-05" db="EMBL/GenBank/DDBJ databases">
        <title>WGS assembly of Corymbia citriodora subspecies variegata.</title>
        <authorList>
            <person name="Barry K."/>
            <person name="Hundley H."/>
            <person name="Shu S."/>
            <person name="Jenkins J."/>
            <person name="Grimwood J."/>
            <person name="Baten A."/>
        </authorList>
    </citation>
    <scope>NUCLEOTIDE SEQUENCE</scope>
    <source>
        <strain evidence="2">CV2-018</strain>
    </source>
</reference>